<dbReference type="PROSITE" id="PS00108">
    <property type="entry name" value="PROTEIN_KINASE_ST"/>
    <property type="match status" value="1"/>
</dbReference>
<evidence type="ECO:0000313" key="2">
    <source>
        <dbReference type="EMBL" id="CAJ0934967.1"/>
    </source>
</evidence>
<gene>
    <name evidence="2" type="ORF">RIMI_LOCUS6209194</name>
</gene>
<dbReference type="InterPro" id="IPR011009">
    <property type="entry name" value="Kinase-like_dom_sf"/>
</dbReference>
<sequence>FRYSEDDVVNYIVQILQGLDYLHEQKILHLDIKPENIMVSYMNTVKIIDFGSAQIFTPLVLRQLGKRVGTLEYMSPEVIRGDPVGAAADVWGLGVLTYIMLSGRSPFFELDPAETENKIQSGRFDIFKLYSNVSQSGSLFIRKLLSIYPWSRPSLQECFSNAWLQDAYLMKLRRQTLTFTTNRLKEFLVEQQRRRSDSATKHKVLLRSYHGAQPAAPVTQ</sequence>
<organism evidence="2 3">
    <name type="scientific">Ranitomeya imitator</name>
    <name type="common">mimic poison frog</name>
    <dbReference type="NCBI Taxonomy" id="111125"/>
    <lineage>
        <taxon>Eukaryota</taxon>
        <taxon>Metazoa</taxon>
        <taxon>Chordata</taxon>
        <taxon>Craniata</taxon>
        <taxon>Vertebrata</taxon>
        <taxon>Euteleostomi</taxon>
        <taxon>Amphibia</taxon>
        <taxon>Batrachia</taxon>
        <taxon>Anura</taxon>
        <taxon>Neobatrachia</taxon>
        <taxon>Hyloidea</taxon>
        <taxon>Dendrobatidae</taxon>
        <taxon>Dendrobatinae</taxon>
        <taxon>Ranitomeya</taxon>
    </lineage>
</organism>
<comment type="caution">
    <text evidence="2">The sequence shown here is derived from an EMBL/GenBank/DDBJ whole genome shotgun (WGS) entry which is preliminary data.</text>
</comment>
<dbReference type="InterPro" id="IPR000719">
    <property type="entry name" value="Prot_kinase_dom"/>
</dbReference>
<dbReference type="Gene3D" id="1.10.510.10">
    <property type="entry name" value="Transferase(Phosphotransferase) domain 1"/>
    <property type="match status" value="1"/>
</dbReference>
<feature type="domain" description="Protein kinase" evidence="1">
    <location>
        <begin position="1"/>
        <end position="164"/>
    </location>
</feature>
<evidence type="ECO:0000313" key="3">
    <source>
        <dbReference type="Proteomes" id="UP001176940"/>
    </source>
</evidence>
<accession>A0ABN9LCL1</accession>
<feature type="non-terminal residue" evidence="2">
    <location>
        <position position="220"/>
    </location>
</feature>
<evidence type="ECO:0000259" key="1">
    <source>
        <dbReference type="PROSITE" id="PS50011"/>
    </source>
</evidence>
<dbReference type="SUPFAM" id="SSF56112">
    <property type="entry name" value="Protein kinase-like (PK-like)"/>
    <property type="match status" value="1"/>
</dbReference>
<dbReference type="Proteomes" id="UP001176940">
    <property type="component" value="Unassembled WGS sequence"/>
</dbReference>
<dbReference type="SMART" id="SM00220">
    <property type="entry name" value="S_TKc"/>
    <property type="match status" value="1"/>
</dbReference>
<proteinExistence type="predicted"/>
<protein>
    <recommendedName>
        <fullName evidence="1">Protein kinase domain-containing protein</fullName>
    </recommendedName>
</protein>
<dbReference type="InterPro" id="IPR008271">
    <property type="entry name" value="Ser/Thr_kinase_AS"/>
</dbReference>
<dbReference type="Pfam" id="PF00069">
    <property type="entry name" value="Pkinase"/>
    <property type="match status" value="1"/>
</dbReference>
<name>A0ABN9LCL1_9NEOB</name>
<dbReference type="PROSITE" id="PS50011">
    <property type="entry name" value="PROTEIN_KINASE_DOM"/>
    <property type="match status" value="1"/>
</dbReference>
<keyword evidence="3" id="KW-1185">Reference proteome</keyword>
<feature type="non-terminal residue" evidence="2">
    <location>
        <position position="1"/>
    </location>
</feature>
<reference evidence="2" key="1">
    <citation type="submission" date="2023-07" db="EMBL/GenBank/DDBJ databases">
        <authorList>
            <person name="Stuckert A."/>
        </authorList>
    </citation>
    <scope>NUCLEOTIDE SEQUENCE</scope>
</reference>
<dbReference type="PANTHER" id="PTHR24347">
    <property type="entry name" value="SERINE/THREONINE-PROTEIN KINASE"/>
    <property type="match status" value="1"/>
</dbReference>
<dbReference type="EMBL" id="CAUEEQ010011103">
    <property type="protein sequence ID" value="CAJ0934967.1"/>
    <property type="molecule type" value="Genomic_DNA"/>
</dbReference>